<gene>
    <name evidence="1" type="ORF">C0V82_22070</name>
</gene>
<name>A0A2K9NL33_9PROT</name>
<geneLocation type="plasmid" evidence="1 2">
    <name>unnamed1</name>
</geneLocation>
<dbReference type="EMBL" id="CP025613">
    <property type="protein sequence ID" value="AUN33095.1"/>
    <property type="molecule type" value="Genomic_DNA"/>
</dbReference>
<dbReference type="AlphaFoldDB" id="A0A2K9NL33"/>
<accession>A0A2K9NL33</accession>
<protein>
    <submittedName>
        <fullName evidence="1">Uncharacterized protein</fullName>
    </submittedName>
</protein>
<reference evidence="1 2" key="1">
    <citation type="submission" date="2017-12" db="EMBL/GenBank/DDBJ databases">
        <title>Genomes of bacteria within cyanobacterial aggregates.</title>
        <authorList>
            <person name="Cai H."/>
        </authorList>
    </citation>
    <scope>NUCLEOTIDE SEQUENCE [LARGE SCALE GENOMIC DNA]</scope>
    <source>
        <strain evidence="1 2">TH16</strain>
        <plasmid evidence="1 2">unnamed1</plasmid>
    </source>
</reference>
<organism evidence="1 2">
    <name type="scientific">Niveispirillum cyanobacteriorum</name>
    <dbReference type="NCBI Taxonomy" id="1612173"/>
    <lineage>
        <taxon>Bacteria</taxon>
        <taxon>Pseudomonadati</taxon>
        <taxon>Pseudomonadota</taxon>
        <taxon>Alphaproteobacteria</taxon>
        <taxon>Rhodospirillales</taxon>
        <taxon>Azospirillaceae</taxon>
        <taxon>Niveispirillum</taxon>
    </lineage>
</organism>
<proteinExistence type="predicted"/>
<evidence type="ECO:0000313" key="1">
    <source>
        <dbReference type="EMBL" id="AUN33095.1"/>
    </source>
</evidence>
<evidence type="ECO:0000313" key="2">
    <source>
        <dbReference type="Proteomes" id="UP000234752"/>
    </source>
</evidence>
<keyword evidence="2" id="KW-1185">Reference proteome</keyword>
<keyword evidence="1" id="KW-0614">Plasmid</keyword>
<sequence length="81" mass="9429">MFILTLQARLARLLAPMPRPYPDLPDVILRDLDADTRHALEMGARPARRPFSFRIHPISELTEYRDRLFLATFPSFGDKSF</sequence>
<dbReference type="KEGG" id="ncb:C0V82_22070"/>
<dbReference type="Proteomes" id="UP000234752">
    <property type="component" value="Plasmid unnamed1"/>
</dbReference>
<dbReference type="OrthoDB" id="7364755at2"/>
<dbReference type="RefSeq" id="WP_102114616.1">
    <property type="nucleotide sequence ID" value="NZ_BMGN01000019.1"/>
</dbReference>